<protein>
    <submittedName>
        <fullName evidence="2">FRG domain protein</fullName>
    </submittedName>
</protein>
<feature type="domain" description="FRG" evidence="1">
    <location>
        <begin position="30"/>
        <end position="127"/>
    </location>
</feature>
<dbReference type="PATRIC" id="fig|1121326.3.peg.4291"/>
<dbReference type="OrthoDB" id="9816036at2"/>
<evidence type="ECO:0000313" key="3">
    <source>
        <dbReference type="Proteomes" id="UP000076603"/>
    </source>
</evidence>
<dbReference type="RefSeq" id="WP_161487003.1">
    <property type="nucleotide sequence ID" value="NZ_FQXL01000008.1"/>
</dbReference>
<dbReference type="EMBL" id="LWAE01000005">
    <property type="protein sequence ID" value="KZL90461.1"/>
    <property type="molecule type" value="Genomic_DNA"/>
</dbReference>
<dbReference type="Pfam" id="PF08867">
    <property type="entry name" value="FRG"/>
    <property type="match status" value="1"/>
</dbReference>
<sequence>MSIKEHRIESFSDYLEFCFASSLQTEINRHRSNYIFRGVVDSTFDLVPGLFRNCKDRPCLETGLLRNFQKYMELPQESRNFDIWDTMVIGQHHGLPTRLLDWTYSPLVALHFATDDISKMDCDGAVFLVNVVEANKKTPSSFTKILEKEQKCLFTIDDIKKITESESSYEKKLKKFDELLSKNILFFQPPSVDSRIVNQYAFFSIAPLEINDIGVVLKNSELECYKVIIPQKLKWEFRDKLDQMNITERVVYPGLDGLAKWLARFYNTSNLPKENRC</sequence>
<comment type="caution">
    <text evidence="2">The sequence shown here is derived from an EMBL/GenBank/DDBJ whole genome shotgun (WGS) entry which is preliminary data.</text>
</comment>
<organism evidence="2 3">
    <name type="scientific">Clostridium magnum DSM 2767</name>
    <dbReference type="NCBI Taxonomy" id="1121326"/>
    <lineage>
        <taxon>Bacteria</taxon>
        <taxon>Bacillati</taxon>
        <taxon>Bacillota</taxon>
        <taxon>Clostridia</taxon>
        <taxon>Eubacteriales</taxon>
        <taxon>Clostridiaceae</taxon>
        <taxon>Clostridium</taxon>
    </lineage>
</organism>
<dbReference type="Proteomes" id="UP000076603">
    <property type="component" value="Unassembled WGS sequence"/>
</dbReference>
<dbReference type="STRING" id="1121326.CLMAG_42320"/>
<name>A0A162RWD3_9CLOT</name>
<dbReference type="AlphaFoldDB" id="A0A162RWD3"/>
<dbReference type="SMART" id="SM00901">
    <property type="entry name" value="FRG"/>
    <property type="match status" value="1"/>
</dbReference>
<evidence type="ECO:0000259" key="1">
    <source>
        <dbReference type="SMART" id="SM00901"/>
    </source>
</evidence>
<gene>
    <name evidence="2" type="ORF">CLMAG_42320</name>
</gene>
<accession>A0A162RWD3</accession>
<reference evidence="2 3" key="1">
    <citation type="submission" date="2016-04" db="EMBL/GenBank/DDBJ databases">
        <title>Genome sequence of Clostridium magnum DSM 2767.</title>
        <authorList>
            <person name="Poehlein A."/>
            <person name="Uhlig R."/>
            <person name="Fischer R."/>
            <person name="Bahl H."/>
            <person name="Daniel R."/>
        </authorList>
    </citation>
    <scope>NUCLEOTIDE SEQUENCE [LARGE SCALE GENOMIC DNA]</scope>
    <source>
        <strain evidence="2 3">DSM 2767</strain>
    </source>
</reference>
<keyword evidence="3" id="KW-1185">Reference proteome</keyword>
<proteinExistence type="predicted"/>
<evidence type="ECO:0000313" key="2">
    <source>
        <dbReference type="EMBL" id="KZL90461.1"/>
    </source>
</evidence>
<dbReference type="InterPro" id="IPR014966">
    <property type="entry name" value="FRG-dom"/>
</dbReference>